<gene>
    <name evidence="8" type="ORF">K469DRAFT_720618</name>
</gene>
<evidence type="ECO:0000256" key="6">
    <source>
        <dbReference type="ARBA" id="ARBA00037847"/>
    </source>
</evidence>
<name>A0A6A6EKU5_9PEZI</name>
<keyword evidence="5" id="KW-0539">Nucleus</keyword>
<keyword evidence="3 7" id="KW-1133">Transmembrane helix</keyword>
<keyword evidence="2 7" id="KW-0812">Transmembrane</keyword>
<sequence length="277" mass="31317">MADPITRPIITEPLSEFQKIGYNTYFWTSESFDATSPLILLFAWNAAAAKHIAKYTVAYRKLFPSSRILLIRCNTPDMLRAEKSYRKLLSPAFEIVRGHVKSGGEVLVHSFSNGGANQLVQFAKLWRRTEGSLLPVRAQVLDSSPGKGAWKRSHSAIKLSLPRAIFFRIFGSLLAHLLLVAIFVVDRVMRREHMIVVMCRLLNDPSLFQTKAPRVYLYSKADAMVGDDEVEEHADEAASKGWEVEKVKFEKSPHAGHIREDKGKYWKAVMAAWERGG</sequence>
<feature type="transmembrane region" description="Helical" evidence="7">
    <location>
        <begin position="165"/>
        <end position="185"/>
    </location>
</feature>
<evidence type="ECO:0000256" key="2">
    <source>
        <dbReference type="ARBA" id="ARBA00022692"/>
    </source>
</evidence>
<proteinExistence type="predicted"/>
<accession>A0A6A6EKU5</accession>
<keyword evidence="9" id="KW-1185">Reference proteome</keyword>
<dbReference type="EMBL" id="ML994617">
    <property type="protein sequence ID" value="KAF2191562.1"/>
    <property type="molecule type" value="Genomic_DNA"/>
</dbReference>
<dbReference type="PANTHER" id="PTHR12265:SF30">
    <property type="entry name" value="TRANSMEMBRANE PROTEIN 53"/>
    <property type="match status" value="1"/>
</dbReference>
<dbReference type="Pfam" id="PF05705">
    <property type="entry name" value="DUF829"/>
    <property type="match status" value="1"/>
</dbReference>
<evidence type="ECO:0000256" key="3">
    <source>
        <dbReference type="ARBA" id="ARBA00022989"/>
    </source>
</evidence>
<dbReference type="PANTHER" id="PTHR12265">
    <property type="entry name" value="TRANSMEMBRANE PROTEIN 53"/>
    <property type="match status" value="1"/>
</dbReference>
<dbReference type="Proteomes" id="UP000800200">
    <property type="component" value="Unassembled WGS sequence"/>
</dbReference>
<evidence type="ECO:0000256" key="1">
    <source>
        <dbReference type="ARBA" id="ARBA00004126"/>
    </source>
</evidence>
<comment type="subcellular location">
    <subcellularLocation>
        <location evidence="6">Endomembrane system</location>
        <topology evidence="6">Single-pass membrane protein</topology>
    </subcellularLocation>
    <subcellularLocation>
        <location evidence="1">Nucleus membrane</location>
    </subcellularLocation>
</comment>
<evidence type="ECO:0000313" key="9">
    <source>
        <dbReference type="Proteomes" id="UP000800200"/>
    </source>
</evidence>
<dbReference type="AlphaFoldDB" id="A0A6A6EKU5"/>
<dbReference type="GO" id="GO:0031965">
    <property type="term" value="C:nuclear membrane"/>
    <property type="evidence" value="ECO:0007669"/>
    <property type="project" value="UniProtKB-SubCell"/>
</dbReference>
<evidence type="ECO:0000313" key="8">
    <source>
        <dbReference type="EMBL" id="KAF2191562.1"/>
    </source>
</evidence>
<dbReference type="InterPro" id="IPR008547">
    <property type="entry name" value="DUF829_TMEM53"/>
</dbReference>
<evidence type="ECO:0000256" key="4">
    <source>
        <dbReference type="ARBA" id="ARBA00023136"/>
    </source>
</evidence>
<evidence type="ECO:0000256" key="5">
    <source>
        <dbReference type="ARBA" id="ARBA00023242"/>
    </source>
</evidence>
<dbReference type="OrthoDB" id="77878at2759"/>
<organism evidence="8 9">
    <name type="scientific">Zopfia rhizophila CBS 207.26</name>
    <dbReference type="NCBI Taxonomy" id="1314779"/>
    <lineage>
        <taxon>Eukaryota</taxon>
        <taxon>Fungi</taxon>
        <taxon>Dikarya</taxon>
        <taxon>Ascomycota</taxon>
        <taxon>Pezizomycotina</taxon>
        <taxon>Dothideomycetes</taxon>
        <taxon>Dothideomycetes incertae sedis</taxon>
        <taxon>Zopfiaceae</taxon>
        <taxon>Zopfia</taxon>
    </lineage>
</organism>
<evidence type="ECO:0008006" key="10">
    <source>
        <dbReference type="Google" id="ProtNLM"/>
    </source>
</evidence>
<reference evidence="8" key="1">
    <citation type="journal article" date="2020" name="Stud. Mycol.">
        <title>101 Dothideomycetes genomes: a test case for predicting lifestyles and emergence of pathogens.</title>
        <authorList>
            <person name="Haridas S."/>
            <person name="Albert R."/>
            <person name="Binder M."/>
            <person name="Bloem J."/>
            <person name="Labutti K."/>
            <person name="Salamov A."/>
            <person name="Andreopoulos B."/>
            <person name="Baker S."/>
            <person name="Barry K."/>
            <person name="Bills G."/>
            <person name="Bluhm B."/>
            <person name="Cannon C."/>
            <person name="Castanera R."/>
            <person name="Culley D."/>
            <person name="Daum C."/>
            <person name="Ezra D."/>
            <person name="Gonzalez J."/>
            <person name="Henrissat B."/>
            <person name="Kuo A."/>
            <person name="Liang C."/>
            <person name="Lipzen A."/>
            <person name="Lutzoni F."/>
            <person name="Magnuson J."/>
            <person name="Mondo S."/>
            <person name="Nolan M."/>
            <person name="Ohm R."/>
            <person name="Pangilinan J."/>
            <person name="Park H.-J."/>
            <person name="Ramirez L."/>
            <person name="Alfaro M."/>
            <person name="Sun H."/>
            <person name="Tritt A."/>
            <person name="Yoshinaga Y."/>
            <person name="Zwiers L.-H."/>
            <person name="Turgeon B."/>
            <person name="Goodwin S."/>
            <person name="Spatafora J."/>
            <person name="Crous P."/>
            <person name="Grigoriev I."/>
        </authorList>
    </citation>
    <scope>NUCLEOTIDE SEQUENCE</scope>
    <source>
        <strain evidence="8">CBS 207.26</strain>
    </source>
</reference>
<keyword evidence="4 7" id="KW-0472">Membrane</keyword>
<evidence type="ECO:0000256" key="7">
    <source>
        <dbReference type="SAM" id="Phobius"/>
    </source>
</evidence>
<protein>
    <recommendedName>
        <fullName evidence="10">Indole-diterpene biosynthesis protein-like protein PaxU</fullName>
    </recommendedName>
</protein>